<dbReference type="Gene3D" id="3.30.70.270">
    <property type="match status" value="2"/>
</dbReference>
<dbReference type="InterPro" id="IPR050951">
    <property type="entry name" value="Retrovirus_Pol_polyprotein"/>
</dbReference>
<dbReference type="Pfam" id="PF17917">
    <property type="entry name" value="RT_RNaseH"/>
    <property type="match status" value="1"/>
</dbReference>
<keyword evidence="4" id="KW-0540">Nuclease</keyword>
<dbReference type="Pfam" id="PF00078">
    <property type="entry name" value="RVT_1"/>
    <property type="match status" value="1"/>
</dbReference>
<dbReference type="CDD" id="cd09274">
    <property type="entry name" value="RNase_HI_RT_Ty3"/>
    <property type="match status" value="1"/>
</dbReference>
<dbReference type="InterPro" id="IPR043502">
    <property type="entry name" value="DNA/RNA_pol_sf"/>
</dbReference>
<dbReference type="InterPro" id="IPR000477">
    <property type="entry name" value="RT_dom"/>
</dbReference>
<dbReference type="Gene3D" id="3.30.420.10">
    <property type="entry name" value="Ribonuclease H-like superfamily/Ribonuclease H"/>
    <property type="match status" value="1"/>
</dbReference>
<feature type="region of interest" description="Disordered" evidence="8">
    <location>
        <begin position="802"/>
        <end position="822"/>
    </location>
</feature>
<dbReference type="Proteomes" id="UP000606786">
    <property type="component" value="Unassembled WGS sequence"/>
</dbReference>
<feature type="domain" description="Reverse transcriptase" evidence="9">
    <location>
        <begin position="91"/>
        <end position="271"/>
    </location>
</feature>
<evidence type="ECO:0000256" key="6">
    <source>
        <dbReference type="ARBA" id="ARBA00022801"/>
    </source>
</evidence>
<evidence type="ECO:0000259" key="10">
    <source>
        <dbReference type="PROSITE" id="PS50994"/>
    </source>
</evidence>
<evidence type="ECO:0000256" key="4">
    <source>
        <dbReference type="ARBA" id="ARBA00022722"/>
    </source>
</evidence>
<evidence type="ECO:0000259" key="9">
    <source>
        <dbReference type="PROSITE" id="PS50878"/>
    </source>
</evidence>
<gene>
    <name evidence="11" type="ORF">CCAP1982_LOCUS10147</name>
</gene>
<dbReference type="GO" id="GO:0003676">
    <property type="term" value="F:nucleic acid binding"/>
    <property type="evidence" value="ECO:0007669"/>
    <property type="project" value="InterPro"/>
</dbReference>
<sequence length="907" mass="105283">MNSVLSEIMAIDVYEESDFAIKIGEQVNYNDKNIFQNIFRQIYVNSKKLDEPLVRKEMQLTLTNEKPFACAPRRLSYSEKVELQKIIDEYLAKGYIRPSESEFVSPIVLVKKKTGELRLCVDYRKLNKVTAKDNYPMPLIDDLLDRLANKKVFTKLDLKNGFFHVFVNKDSVKYTSFITPLGQYEFLRMPFGLKNAPATFQKFINKIFADMIRSGEVIVYLDDIMIATENVIQYFKILKKVLLRIVQNNLELRLDKCEFLQSKVSYLDYVITGEGIQADKKGLRAIENFSVPIKVQEVQSFLGLCSYFRRFIKDFSTIAKPLHDLTKKDRKFKFGEIELESFNSLKVKLINSPLLAIYDPSDETELHCDASALGFGAILLQRKKDKKLHPVFYFSKRTTDAESKYHSFELETLAIIYALKRFRIYLQGKKFKIVTDCNSLTLTLNKKDMNPRIARWALELQNYDYELEHRAGKRMQHVDALSRVNNVLIVHANTFEENLVICQSRDERIRKIKEELEIKESKCYEMRNGIVYKKKDKELLFYVPESMETHVLYKYHDEMGHLGIDKVVQTIGKSYWFPGVKQKATIHIENCLKCIAFSNKSGKKEGLLNIIPKGNVPFEMIHIDHYGPINSRFSKYKHVLVVIDAFTKFVRLYPSKTTASKEAVSALREYFRTYSRPKFIVSDRGTCFTSNEFEEFLENNKVEHIKVATNSPQANGQAEIVNKSLGPMIAKLTDSEENVAWEKVLESVEYAMNNTVHKSTKEEPSKLLFGVRQKGKVIDGLRESLESIQEKKLLSIENVRSQAQKTQSKSQNYNKEYSDAKRKEPRKFKVGDYVVTLDVSSQTGVSSKLIPKFKGPYRVSEVLKNDRYVVEDVEGFQQTQIPYRGTWSITNLKPWYQYRSKEQKTVS</sequence>
<dbReference type="FunFam" id="1.10.340.70:FF:000001">
    <property type="entry name" value="Retrovirus-related Pol polyprotein from transposon gypsy-like Protein"/>
    <property type="match status" value="1"/>
</dbReference>
<dbReference type="GO" id="GO:0016787">
    <property type="term" value="F:hydrolase activity"/>
    <property type="evidence" value="ECO:0007669"/>
    <property type="project" value="UniProtKB-KW"/>
</dbReference>
<name>A0A811UUK1_CERCA</name>
<dbReference type="InterPro" id="IPR041373">
    <property type="entry name" value="RT_RNaseH"/>
</dbReference>
<evidence type="ECO:0000256" key="3">
    <source>
        <dbReference type="ARBA" id="ARBA00022695"/>
    </source>
</evidence>
<protein>
    <recommendedName>
        <fullName evidence="1">RNA-directed DNA polymerase</fullName>
        <ecNumber evidence="1">2.7.7.49</ecNumber>
    </recommendedName>
</protein>
<dbReference type="Gene3D" id="1.10.340.70">
    <property type="match status" value="1"/>
</dbReference>
<evidence type="ECO:0000256" key="8">
    <source>
        <dbReference type="SAM" id="MobiDB-lite"/>
    </source>
</evidence>
<keyword evidence="6" id="KW-0378">Hydrolase</keyword>
<dbReference type="Pfam" id="PF17921">
    <property type="entry name" value="Integrase_H2C2"/>
    <property type="match status" value="1"/>
</dbReference>
<proteinExistence type="predicted"/>
<dbReference type="EC" id="2.7.7.49" evidence="1"/>
<dbReference type="EMBL" id="CAJHJT010000023">
    <property type="protein sequence ID" value="CAD7001655.1"/>
    <property type="molecule type" value="Genomic_DNA"/>
</dbReference>
<keyword evidence="2" id="KW-0808">Transferase</keyword>
<reference evidence="11" key="1">
    <citation type="submission" date="2020-11" db="EMBL/GenBank/DDBJ databases">
        <authorList>
            <person name="Whitehead M."/>
        </authorList>
    </citation>
    <scope>NUCLEOTIDE SEQUENCE</scope>
    <source>
        <strain evidence="11">EGII</strain>
    </source>
</reference>
<dbReference type="CDD" id="cd01647">
    <property type="entry name" value="RT_LTR"/>
    <property type="match status" value="1"/>
</dbReference>
<keyword evidence="3" id="KW-0548">Nucleotidyltransferase</keyword>
<comment type="caution">
    <text evidence="11">The sequence shown here is derived from an EMBL/GenBank/DDBJ whole genome shotgun (WGS) entry which is preliminary data.</text>
</comment>
<dbReference type="FunFam" id="3.10.20.370:FF:000001">
    <property type="entry name" value="Retrovirus-related Pol polyprotein from transposon 17.6-like protein"/>
    <property type="match status" value="1"/>
</dbReference>
<dbReference type="SUPFAM" id="SSF53098">
    <property type="entry name" value="Ribonuclease H-like"/>
    <property type="match status" value="1"/>
</dbReference>
<dbReference type="GO" id="GO:0042575">
    <property type="term" value="C:DNA polymerase complex"/>
    <property type="evidence" value="ECO:0007669"/>
    <property type="project" value="UniProtKB-ARBA"/>
</dbReference>
<evidence type="ECO:0000313" key="11">
    <source>
        <dbReference type="EMBL" id="CAD7001655.1"/>
    </source>
</evidence>
<dbReference type="AlphaFoldDB" id="A0A811UUK1"/>
<dbReference type="InterPro" id="IPR041588">
    <property type="entry name" value="Integrase_H2C2"/>
</dbReference>
<dbReference type="PROSITE" id="PS50994">
    <property type="entry name" value="INTEGRASE"/>
    <property type="match status" value="1"/>
</dbReference>
<feature type="domain" description="Integrase catalytic" evidence="10">
    <location>
        <begin position="613"/>
        <end position="772"/>
    </location>
</feature>
<feature type="compositionally biased region" description="Polar residues" evidence="8">
    <location>
        <begin position="802"/>
        <end position="815"/>
    </location>
</feature>
<keyword evidence="5" id="KW-0255">Endonuclease</keyword>
<dbReference type="GO" id="GO:0003964">
    <property type="term" value="F:RNA-directed DNA polymerase activity"/>
    <property type="evidence" value="ECO:0007669"/>
    <property type="project" value="UniProtKB-KW"/>
</dbReference>
<evidence type="ECO:0000256" key="5">
    <source>
        <dbReference type="ARBA" id="ARBA00022759"/>
    </source>
</evidence>
<dbReference type="OrthoDB" id="8057740at2759"/>
<keyword evidence="12" id="KW-1185">Reference proteome</keyword>
<evidence type="ECO:0000256" key="2">
    <source>
        <dbReference type="ARBA" id="ARBA00022679"/>
    </source>
</evidence>
<dbReference type="PROSITE" id="PS50878">
    <property type="entry name" value="RT_POL"/>
    <property type="match status" value="1"/>
</dbReference>
<dbReference type="GO" id="GO:0004519">
    <property type="term" value="F:endonuclease activity"/>
    <property type="evidence" value="ECO:0007669"/>
    <property type="project" value="UniProtKB-KW"/>
</dbReference>
<dbReference type="Pfam" id="PF00665">
    <property type="entry name" value="rve"/>
    <property type="match status" value="1"/>
</dbReference>
<accession>A0A811UUK1</accession>
<keyword evidence="7" id="KW-0695">RNA-directed DNA polymerase</keyword>
<evidence type="ECO:0000256" key="1">
    <source>
        <dbReference type="ARBA" id="ARBA00012493"/>
    </source>
</evidence>
<dbReference type="InterPro" id="IPR036397">
    <property type="entry name" value="RNaseH_sf"/>
</dbReference>
<dbReference type="PANTHER" id="PTHR37984">
    <property type="entry name" value="PROTEIN CBG26694"/>
    <property type="match status" value="1"/>
</dbReference>
<dbReference type="InterPro" id="IPR043128">
    <property type="entry name" value="Rev_trsase/Diguanyl_cyclase"/>
</dbReference>
<organism evidence="11 12">
    <name type="scientific">Ceratitis capitata</name>
    <name type="common">Mediterranean fruit fly</name>
    <name type="synonym">Tephritis capitata</name>
    <dbReference type="NCBI Taxonomy" id="7213"/>
    <lineage>
        <taxon>Eukaryota</taxon>
        <taxon>Metazoa</taxon>
        <taxon>Ecdysozoa</taxon>
        <taxon>Arthropoda</taxon>
        <taxon>Hexapoda</taxon>
        <taxon>Insecta</taxon>
        <taxon>Pterygota</taxon>
        <taxon>Neoptera</taxon>
        <taxon>Endopterygota</taxon>
        <taxon>Diptera</taxon>
        <taxon>Brachycera</taxon>
        <taxon>Muscomorpha</taxon>
        <taxon>Tephritoidea</taxon>
        <taxon>Tephritidae</taxon>
        <taxon>Ceratitis</taxon>
        <taxon>Ceratitis</taxon>
    </lineage>
</organism>
<dbReference type="PANTHER" id="PTHR37984:SF5">
    <property type="entry name" value="PROTEIN NYNRIN-LIKE"/>
    <property type="match status" value="1"/>
</dbReference>
<dbReference type="Gene3D" id="3.10.10.10">
    <property type="entry name" value="HIV Type 1 Reverse Transcriptase, subunit A, domain 1"/>
    <property type="match status" value="1"/>
</dbReference>
<evidence type="ECO:0000313" key="12">
    <source>
        <dbReference type="Proteomes" id="UP000606786"/>
    </source>
</evidence>
<evidence type="ECO:0000256" key="7">
    <source>
        <dbReference type="ARBA" id="ARBA00022918"/>
    </source>
</evidence>
<dbReference type="FunFam" id="3.30.70.270:FF:000026">
    <property type="entry name" value="Transposon Ty3-G Gag-Pol polyprotein"/>
    <property type="match status" value="1"/>
</dbReference>
<dbReference type="SUPFAM" id="SSF56672">
    <property type="entry name" value="DNA/RNA polymerases"/>
    <property type="match status" value="1"/>
</dbReference>
<dbReference type="InterPro" id="IPR012337">
    <property type="entry name" value="RNaseH-like_sf"/>
</dbReference>
<dbReference type="InterPro" id="IPR001584">
    <property type="entry name" value="Integrase_cat-core"/>
</dbReference>
<dbReference type="GO" id="GO:0015074">
    <property type="term" value="P:DNA integration"/>
    <property type="evidence" value="ECO:0007669"/>
    <property type="project" value="InterPro"/>
</dbReference>